<evidence type="ECO:0000313" key="4">
    <source>
        <dbReference type="Proteomes" id="UP000737018"/>
    </source>
</evidence>
<dbReference type="Proteomes" id="UP000737018">
    <property type="component" value="Unassembled WGS sequence"/>
</dbReference>
<keyword evidence="4" id="KW-1185">Reference proteome</keyword>
<gene>
    <name evidence="3" type="ORF">CMV_010511</name>
</gene>
<dbReference type="PANTHER" id="PTHR44259">
    <property type="entry name" value="OS07G0183000 PROTEIN-RELATED"/>
    <property type="match status" value="1"/>
</dbReference>
<organism evidence="3 4">
    <name type="scientific">Castanea mollissima</name>
    <name type="common">Chinese chestnut</name>
    <dbReference type="NCBI Taxonomy" id="60419"/>
    <lineage>
        <taxon>Eukaryota</taxon>
        <taxon>Viridiplantae</taxon>
        <taxon>Streptophyta</taxon>
        <taxon>Embryophyta</taxon>
        <taxon>Tracheophyta</taxon>
        <taxon>Spermatophyta</taxon>
        <taxon>Magnoliopsida</taxon>
        <taxon>eudicotyledons</taxon>
        <taxon>Gunneridae</taxon>
        <taxon>Pentapetalae</taxon>
        <taxon>rosids</taxon>
        <taxon>fabids</taxon>
        <taxon>Fagales</taxon>
        <taxon>Fagaceae</taxon>
        <taxon>Castanea</taxon>
    </lineage>
</organism>
<feature type="coiled-coil region" evidence="1">
    <location>
        <begin position="238"/>
        <end position="265"/>
    </location>
</feature>
<keyword evidence="1" id="KW-0175">Coiled coil</keyword>
<evidence type="ECO:0000259" key="2">
    <source>
        <dbReference type="Pfam" id="PF03478"/>
    </source>
</evidence>
<dbReference type="OrthoDB" id="1366812at2759"/>
<name>A0A8J4RIY6_9ROSI</name>
<dbReference type="EMBL" id="JRKL02001220">
    <property type="protein sequence ID" value="KAF3965281.1"/>
    <property type="molecule type" value="Genomic_DNA"/>
</dbReference>
<evidence type="ECO:0000256" key="1">
    <source>
        <dbReference type="SAM" id="Coils"/>
    </source>
</evidence>
<dbReference type="InterPro" id="IPR005174">
    <property type="entry name" value="KIB1-4_b-propeller"/>
</dbReference>
<proteinExistence type="predicted"/>
<comment type="caution">
    <text evidence="3">The sequence shown here is derived from an EMBL/GenBank/DDBJ whole genome shotgun (WGS) entry which is preliminary data.</text>
</comment>
<dbReference type="AlphaFoldDB" id="A0A8J4RIY6"/>
<feature type="domain" description="KIB1-4 beta-propeller" evidence="2">
    <location>
        <begin position="52"/>
        <end position="345"/>
    </location>
</feature>
<dbReference type="InterPro" id="IPR050942">
    <property type="entry name" value="F-box_BR-signaling"/>
</dbReference>
<protein>
    <recommendedName>
        <fullName evidence="2">KIB1-4 beta-propeller domain-containing protein</fullName>
    </recommendedName>
</protein>
<dbReference type="Pfam" id="PF03478">
    <property type="entry name" value="Beta-prop_KIB1-4"/>
    <property type="match status" value="1"/>
</dbReference>
<sequence>MDKLSEPIYHAWFAGVCQQWHLIAKDYNKKKKALPMLLLSLNNDHKTRRVLYGITEGKIFKNIYLEVFYARRCCGFSHGWLATVDENMAITLLNPFNKSASKITLPSLKHRKRIKIAQFNVLKVVLSHNPTSSQDNYAVVVIYAPSDFLAFINPTQQHAWTYLDENLTGFTDIAFYGGLAYAVGRLGMVVSFDVNSKNYSSSQLLRPNIIVPGGCHTTFRYAERVYIVESMKGDLLVVRRFFERRERFLEEIEEEEEERKSVTESFKVHKLLLNDQTKGSLEEHVEVKSLGDEALFVGDNQSMSILASNFPGCQPNSIYFTDDSIDVFAITNTYRPKGPSDMGIYCLENGTFQKHYTPEYKHRYLAPPLWVVPPLQ</sequence>
<reference evidence="3" key="1">
    <citation type="submission" date="2020-03" db="EMBL/GenBank/DDBJ databases">
        <title>Castanea mollissima Vanexum genome sequencing.</title>
        <authorList>
            <person name="Staton M."/>
        </authorList>
    </citation>
    <scope>NUCLEOTIDE SEQUENCE</scope>
    <source>
        <tissue evidence="3">Leaf</tissue>
    </source>
</reference>
<dbReference type="PANTHER" id="PTHR44259:SF93">
    <property type="entry name" value="PROTEIN, PUTATIVE (DUF295)-RELATED"/>
    <property type="match status" value="1"/>
</dbReference>
<accession>A0A8J4RIY6</accession>
<evidence type="ECO:0000313" key="3">
    <source>
        <dbReference type="EMBL" id="KAF3965281.1"/>
    </source>
</evidence>